<dbReference type="PaxDb" id="3635-A0A1U8KHU5"/>
<dbReference type="RefSeq" id="XP_040955540.1">
    <property type="nucleotide sequence ID" value="XM_041099606.1"/>
</dbReference>
<feature type="domain" description="Myb/SANT-like" evidence="1">
    <location>
        <begin position="2"/>
        <end position="46"/>
    </location>
</feature>
<name>A0A1U8KHU5_GOSHI</name>
<protein>
    <submittedName>
        <fullName evidence="3 4">Uncharacterized protein isoform X3</fullName>
    </submittedName>
</protein>
<gene>
    <name evidence="3" type="primary">LOC107917252</name>
    <name evidence="5" type="synonym">LOC107917226</name>
    <name evidence="4" type="synonym">LOC107917236</name>
    <name evidence="7" type="synonym">LOC121203211</name>
    <name evidence="6" type="synonym">LOC121203212</name>
</gene>
<reference evidence="3 4" key="2">
    <citation type="submission" date="2025-05" db="UniProtKB">
        <authorList>
            <consortium name="RefSeq"/>
        </authorList>
    </citation>
    <scope>IDENTIFICATION</scope>
</reference>
<evidence type="ECO:0000259" key="1">
    <source>
        <dbReference type="Pfam" id="PF12776"/>
    </source>
</evidence>
<dbReference type="RefSeq" id="XP_040955546.1">
    <property type="nucleotide sequence ID" value="XM_041099612.1"/>
</dbReference>
<dbReference type="GeneID" id="107917252"/>
<dbReference type="RefSeq" id="XP_040955537.1">
    <property type="nucleotide sequence ID" value="XM_041099603.1"/>
</dbReference>
<organism evidence="2 3">
    <name type="scientific">Gossypium hirsutum</name>
    <name type="common">Upland cotton</name>
    <name type="synonym">Gossypium mexicanum</name>
    <dbReference type="NCBI Taxonomy" id="3635"/>
    <lineage>
        <taxon>Eukaryota</taxon>
        <taxon>Viridiplantae</taxon>
        <taxon>Streptophyta</taxon>
        <taxon>Embryophyta</taxon>
        <taxon>Tracheophyta</taxon>
        <taxon>Spermatophyta</taxon>
        <taxon>Magnoliopsida</taxon>
        <taxon>eudicotyledons</taxon>
        <taxon>Gunneridae</taxon>
        <taxon>Pentapetalae</taxon>
        <taxon>rosids</taxon>
        <taxon>malvids</taxon>
        <taxon>Malvales</taxon>
        <taxon>Malvaceae</taxon>
        <taxon>Malvoideae</taxon>
        <taxon>Gossypium</taxon>
    </lineage>
</organism>
<dbReference type="Proteomes" id="UP000818029">
    <property type="component" value="Chromosome D08"/>
</dbReference>
<dbReference type="Pfam" id="PF12776">
    <property type="entry name" value="Myb_DNA-bind_3"/>
    <property type="match status" value="1"/>
</dbReference>
<dbReference type="RefSeq" id="XP_016702121.2">
    <property type="nucleotide sequence ID" value="XM_016846632.2"/>
</dbReference>
<accession>A0A1U8KHU5</accession>
<dbReference type="PANTHER" id="PTHR46929">
    <property type="entry name" value="EXPRESSED PROTEIN"/>
    <property type="match status" value="1"/>
</dbReference>
<sequence>MDVLKNRHKTLRNLYKAVKNLLNQKGFNWDSTRQMVIAENKIWDEYIKVNPDVRPYRVKTIPYYDDLGIIYGDNSARKKVGSLKEHSGYVGHCSCKCLRCFERESVGKWKGSQGIEAQV</sequence>
<dbReference type="InterPro" id="IPR024752">
    <property type="entry name" value="Myb/SANT-like_dom"/>
</dbReference>
<evidence type="ECO:0000313" key="5">
    <source>
        <dbReference type="RefSeq" id="XP_040955540.1"/>
    </source>
</evidence>
<evidence type="ECO:0000313" key="7">
    <source>
        <dbReference type="RefSeq" id="XP_040955546.1"/>
    </source>
</evidence>
<dbReference type="PANTHER" id="PTHR46929:SF11">
    <property type="entry name" value="MYB_SANT-LIKE DNA-BINDING DOMAIN PROTEIN"/>
    <property type="match status" value="1"/>
</dbReference>
<reference evidence="2" key="1">
    <citation type="journal article" date="2020" name="Nat. Genet.">
        <title>Genomic diversifications of five Gossypium allopolyploid species and their impact on cotton improvement.</title>
        <authorList>
            <person name="Chen Z.J."/>
            <person name="Sreedasyam A."/>
            <person name="Ando A."/>
            <person name="Song Q."/>
            <person name="De Santiago L.M."/>
            <person name="Hulse-Kemp A.M."/>
            <person name="Ding M."/>
            <person name="Ye W."/>
            <person name="Kirkbride R.C."/>
            <person name="Jenkins J."/>
            <person name="Plott C."/>
            <person name="Lovell J."/>
            <person name="Lin Y.M."/>
            <person name="Vaughn R."/>
            <person name="Liu B."/>
            <person name="Simpson S."/>
            <person name="Scheffler B.E."/>
            <person name="Wen L."/>
            <person name="Saski C.A."/>
            <person name="Grover C.E."/>
            <person name="Hu G."/>
            <person name="Conover J.L."/>
            <person name="Carlson J.W."/>
            <person name="Shu S."/>
            <person name="Boston L.B."/>
            <person name="Williams M."/>
            <person name="Peterson D.G."/>
            <person name="McGee K."/>
            <person name="Jones D.C."/>
            <person name="Wendel J.F."/>
            <person name="Stelly D.M."/>
            <person name="Grimwood J."/>
            <person name="Schmutz J."/>
        </authorList>
    </citation>
    <scope>NUCLEOTIDE SEQUENCE [LARGE SCALE GENOMIC DNA]</scope>
    <source>
        <strain evidence="2">cv. TM-1</strain>
    </source>
</reference>
<dbReference type="AlphaFoldDB" id="A0A1U8KHU5"/>
<evidence type="ECO:0000313" key="2">
    <source>
        <dbReference type="Proteomes" id="UP000818029"/>
    </source>
</evidence>
<proteinExistence type="predicted"/>
<evidence type="ECO:0000313" key="6">
    <source>
        <dbReference type="RefSeq" id="XP_040955543.1"/>
    </source>
</evidence>
<evidence type="ECO:0000313" key="4">
    <source>
        <dbReference type="RefSeq" id="XP_040955537.1"/>
    </source>
</evidence>
<dbReference type="GeneID" id="107917236"/>
<dbReference type="RefSeq" id="XP_040955543.1">
    <property type="nucleotide sequence ID" value="XM_041099609.1"/>
</dbReference>
<evidence type="ECO:0000313" key="3">
    <source>
        <dbReference type="RefSeq" id="XP_016702121.2"/>
    </source>
</evidence>
<dbReference type="KEGG" id="ghi:107917252"/>
<keyword evidence="2" id="KW-1185">Reference proteome</keyword>